<dbReference type="GO" id="GO:0030420">
    <property type="term" value="P:establishment of competence for transformation"/>
    <property type="evidence" value="ECO:0007669"/>
    <property type="project" value="InterPro"/>
</dbReference>
<dbReference type="Pfam" id="PF13567">
    <property type="entry name" value="DUF4131"/>
    <property type="match status" value="1"/>
</dbReference>
<dbReference type="eggNOG" id="COG0658">
    <property type="taxonomic scope" value="Bacteria"/>
</dbReference>
<dbReference type="Gene3D" id="3.60.15.10">
    <property type="entry name" value="Ribonuclease Z/Hydroxyacylglutathione hydrolase-like"/>
    <property type="match status" value="1"/>
</dbReference>
<feature type="domain" description="Metallo-beta-lactamase" evidence="8">
    <location>
        <begin position="591"/>
        <end position="811"/>
    </location>
</feature>
<dbReference type="InterPro" id="IPR036866">
    <property type="entry name" value="RibonucZ/Hydroxyglut_hydro"/>
</dbReference>
<evidence type="ECO:0000256" key="3">
    <source>
        <dbReference type="ARBA" id="ARBA00022692"/>
    </source>
</evidence>
<keyword evidence="2" id="KW-1003">Cell membrane</keyword>
<evidence type="ECO:0000313" key="10">
    <source>
        <dbReference type="Proteomes" id="UP000008550"/>
    </source>
</evidence>
<dbReference type="CDD" id="cd07731">
    <property type="entry name" value="ComA-like_MBL-fold"/>
    <property type="match status" value="1"/>
</dbReference>
<dbReference type="GO" id="GO:0005886">
    <property type="term" value="C:plasma membrane"/>
    <property type="evidence" value="ECO:0007669"/>
    <property type="project" value="UniProtKB-SubCell"/>
</dbReference>
<organism evidence="9 10">
    <name type="scientific">Heliobacterium modesticaldum (strain ATCC 51547 / Ice1)</name>
    <dbReference type="NCBI Taxonomy" id="498761"/>
    <lineage>
        <taxon>Bacteria</taxon>
        <taxon>Bacillati</taxon>
        <taxon>Bacillota</taxon>
        <taxon>Clostridia</taxon>
        <taxon>Eubacteriales</taxon>
        <taxon>Heliobacteriaceae</taxon>
        <taxon>Heliomicrobium</taxon>
    </lineage>
</organism>
<feature type="compositionally biased region" description="Polar residues" evidence="6">
    <location>
        <begin position="865"/>
        <end position="881"/>
    </location>
</feature>
<dbReference type="EMBL" id="CP000930">
    <property type="protein sequence ID" value="ABZ84974.1"/>
    <property type="molecule type" value="Genomic_DNA"/>
</dbReference>
<evidence type="ECO:0000256" key="2">
    <source>
        <dbReference type="ARBA" id="ARBA00022475"/>
    </source>
</evidence>
<feature type="transmembrane region" description="Helical" evidence="7">
    <location>
        <begin position="464"/>
        <end position="484"/>
    </location>
</feature>
<dbReference type="NCBIfam" id="TIGR00360">
    <property type="entry name" value="ComEC_N-term"/>
    <property type="match status" value="1"/>
</dbReference>
<dbReference type="InterPro" id="IPR035681">
    <property type="entry name" value="ComA-like_MBL"/>
</dbReference>
<proteinExistence type="predicted"/>
<feature type="transmembrane region" description="Helical" evidence="7">
    <location>
        <begin position="35"/>
        <end position="52"/>
    </location>
</feature>
<feature type="transmembrane region" description="Helical" evidence="7">
    <location>
        <begin position="518"/>
        <end position="540"/>
    </location>
</feature>
<dbReference type="KEGG" id="hmo:HM1_2423"/>
<dbReference type="Proteomes" id="UP000008550">
    <property type="component" value="Chromosome"/>
</dbReference>
<dbReference type="Pfam" id="PF03772">
    <property type="entry name" value="Competence"/>
    <property type="match status" value="1"/>
</dbReference>
<feature type="transmembrane region" description="Helical" evidence="7">
    <location>
        <begin position="491"/>
        <end position="512"/>
    </location>
</feature>
<evidence type="ECO:0000256" key="1">
    <source>
        <dbReference type="ARBA" id="ARBA00004651"/>
    </source>
</evidence>
<dbReference type="Pfam" id="PF00753">
    <property type="entry name" value="Lactamase_B"/>
    <property type="match status" value="1"/>
</dbReference>
<dbReference type="PANTHER" id="PTHR30619">
    <property type="entry name" value="DNA INTERNALIZATION/COMPETENCE PROTEIN COMEC/REC2"/>
    <property type="match status" value="1"/>
</dbReference>
<name>B0TAC4_HELMI</name>
<dbReference type="PANTHER" id="PTHR30619:SF1">
    <property type="entry name" value="RECOMBINATION PROTEIN 2"/>
    <property type="match status" value="1"/>
</dbReference>
<protein>
    <submittedName>
        <fullName evidence="9">DNA internalization-related competence protein comec/rec2</fullName>
    </submittedName>
</protein>
<evidence type="ECO:0000256" key="6">
    <source>
        <dbReference type="SAM" id="MobiDB-lite"/>
    </source>
</evidence>
<feature type="transmembrane region" description="Helical" evidence="7">
    <location>
        <begin position="5"/>
        <end position="23"/>
    </location>
</feature>
<comment type="subcellular location">
    <subcellularLocation>
        <location evidence="1">Cell membrane</location>
        <topology evidence="1">Multi-pass membrane protein</topology>
    </subcellularLocation>
</comment>
<keyword evidence="10" id="KW-1185">Reference proteome</keyword>
<dbReference type="SUPFAM" id="SSF56281">
    <property type="entry name" value="Metallo-hydrolase/oxidoreductase"/>
    <property type="match status" value="1"/>
</dbReference>
<keyword evidence="5 7" id="KW-0472">Membrane</keyword>
<accession>B0TAC4</accession>
<evidence type="ECO:0000256" key="7">
    <source>
        <dbReference type="SAM" id="Phobius"/>
    </source>
</evidence>
<feature type="transmembrane region" description="Helical" evidence="7">
    <location>
        <begin position="378"/>
        <end position="397"/>
    </location>
</feature>
<dbReference type="InterPro" id="IPR001279">
    <property type="entry name" value="Metallo-B-lactamas"/>
</dbReference>
<gene>
    <name evidence="9" type="ORF">HM1_2423</name>
</gene>
<feature type="region of interest" description="Disordered" evidence="6">
    <location>
        <begin position="854"/>
        <end position="881"/>
    </location>
</feature>
<dbReference type="InterPro" id="IPR004797">
    <property type="entry name" value="Competence_ComEC/Rec2"/>
</dbReference>
<evidence type="ECO:0000256" key="5">
    <source>
        <dbReference type="ARBA" id="ARBA00023136"/>
    </source>
</evidence>
<reference evidence="9 10" key="1">
    <citation type="journal article" date="2008" name="J. Bacteriol.">
        <title>The genome of Heliobacterium modesticaldum, a phototrophic representative of the Firmicutes containing the simplest photosynthetic apparatus.</title>
        <authorList>
            <person name="Sattley W.M."/>
            <person name="Madigan M.T."/>
            <person name="Swingley W.D."/>
            <person name="Cheung P.C."/>
            <person name="Clocksin K.M."/>
            <person name="Conrad A.L."/>
            <person name="Dejesa L.C."/>
            <person name="Honchak B.M."/>
            <person name="Jung D.O."/>
            <person name="Karbach L.E."/>
            <person name="Kurdoglu A."/>
            <person name="Lahiri S."/>
            <person name="Mastrian S.D."/>
            <person name="Page L.E."/>
            <person name="Taylor H.L."/>
            <person name="Wang Z.T."/>
            <person name="Raymond J."/>
            <person name="Chen M."/>
            <person name="Blankenship R.E."/>
            <person name="Touchman J.W."/>
        </authorList>
    </citation>
    <scope>NUCLEOTIDE SEQUENCE [LARGE SCALE GENOMIC DNA]</scope>
    <source>
        <strain evidence="10">ATCC 51547 / Ice1</strain>
    </source>
</reference>
<dbReference type="eggNOG" id="COG2333">
    <property type="taxonomic scope" value="Bacteria"/>
</dbReference>
<dbReference type="OrthoDB" id="9761531at2"/>
<feature type="transmembrane region" description="Helical" evidence="7">
    <location>
        <begin position="561"/>
        <end position="578"/>
    </location>
</feature>
<keyword evidence="3 7" id="KW-0812">Transmembrane</keyword>
<dbReference type="InterPro" id="IPR025405">
    <property type="entry name" value="DUF4131"/>
</dbReference>
<feature type="transmembrane region" description="Helical" evidence="7">
    <location>
        <begin position="305"/>
        <end position="323"/>
    </location>
</feature>
<feature type="transmembrane region" description="Helical" evidence="7">
    <location>
        <begin position="274"/>
        <end position="296"/>
    </location>
</feature>
<dbReference type="SMART" id="SM00849">
    <property type="entry name" value="Lactamase_B"/>
    <property type="match status" value="1"/>
</dbReference>
<evidence type="ECO:0000259" key="8">
    <source>
        <dbReference type="SMART" id="SM00849"/>
    </source>
</evidence>
<dbReference type="InterPro" id="IPR004477">
    <property type="entry name" value="ComEC_N"/>
</dbReference>
<dbReference type="AlphaFoldDB" id="B0TAC4"/>
<dbReference type="InterPro" id="IPR052159">
    <property type="entry name" value="Competence_DNA_uptake"/>
</dbReference>
<feature type="transmembrane region" description="Helical" evidence="7">
    <location>
        <begin position="433"/>
        <end position="452"/>
    </location>
</feature>
<feature type="transmembrane region" description="Helical" evidence="7">
    <location>
        <begin position="73"/>
        <end position="97"/>
    </location>
</feature>
<dbReference type="RefSeq" id="WP_012283471.1">
    <property type="nucleotide sequence ID" value="NC_010337.2"/>
</dbReference>
<evidence type="ECO:0000313" key="9">
    <source>
        <dbReference type="EMBL" id="ABZ84974.1"/>
    </source>
</evidence>
<dbReference type="STRING" id="498761.HM1_2423"/>
<sequence>MKRPLVVFVCLYAAGVALGLFIYEIKAYPVSDETVQMGLALAVNGVAMLIWGDRHLFDASTVQILPSLWKRSALYAAVIAAGAVYAFLGAAPISGLYPSLERTVTLAGRVEQIVSKDAPLLMDLRTIEGELIRVRSQRAPSGLALHPFEWIEVTGQLRLPTERRNPGDFDYRSYLWRQGIAVELHCRSGDAIGRLRSLITDAEGEIVVDKEDGFSGKSIIDGIAGAAYGLRGQMEAFLFSQLPLETAGIINGILFGGQGDLSEADRQVYRITGVAHAFAVSGSNIGVIAGTVLTLLRGSRRWRAPLWPSIAVTAAAIVFYSFMTGFPASVQRALLMALGGLLAYGFQGRADPPTLLAAAALPILLVNPLMLADPGFQLSFAATWGILYLFPTLHRALQPANERLVRSLERRLDVPLTIAGSFVRSGIRLISDALLVSLAAQLAVSPLGLYYFNLFSIVGLLANLAGGAIIALVTILGFVSFLLLPIWSTGALSFTLVSAAAVSLLNTFLHSLAGLPGAALTVATPSPLLLTAYYLVLIFFRESLTGHLRPKTAAYIQDWSVRLAPVLFILFLAFRLLAPEELRITFMDVGQGDGILIETPGGKKVLVDTPGPPLFILRNAEEQPKKSYDPGEQVVTPFFHRQGITRLDLIVNTHADQDHIGGLPYLLNEFPVRRLVLSTPPGPAPTVYLALRELAEQRAVSVLEAPEPGIDISPDPAVRMTVLYPTPDLPPRTVNDSSLALLIEHGRCRLLLTGDLEREGQAYLVSRFGSDLFPMTAGVVKIPHHGSRHNLEPTFMGALGEPDLAVVSVGRNSFGHPAPEVLQRWGEQCAEVLRTDTCGAVIATSDGEQWRWNTTRRQRQPEHSLISTDQEVASPFWQSQQ</sequence>
<dbReference type="NCBIfam" id="TIGR00361">
    <property type="entry name" value="ComEC_Rec2"/>
    <property type="match status" value="1"/>
</dbReference>
<keyword evidence="4 7" id="KW-1133">Transmembrane helix</keyword>
<dbReference type="HOGENOM" id="CLU_010363_2_1_9"/>
<evidence type="ECO:0000256" key="4">
    <source>
        <dbReference type="ARBA" id="ARBA00022989"/>
    </source>
</evidence>